<comment type="similarity">
    <text evidence="6">Belongs to the peptidase M48 family.</text>
</comment>
<gene>
    <name evidence="9" type="ORF">ALFOR1_20552</name>
</gene>
<accession>A0A6T9XYV2</accession>
<dbReference type="Gene3D" id="3.30.2010.10">
    <property type="entry name" value="Metalloproteases ('zincins'), catalytic domain"/>
    <property type="match status" value="1"/>
</dbReference>
<name>A0A6T9XYV2_ALTMA</name>
<keyword evidence="5 6" id="KW-0482">Metalloprotease</keyword>
<keyword evidence="7" id="KW-1133">Transmembrane helix</keyword>
<dbReference type="GO" id="GO:0016020">
    <property type="term" value="C:membrane"/>
    <property type="evidence" value="ECO:0007669"/>
    <property type="project" value="TreeGrafter"/>
</dbReference>
<reference evidence="9 10" key="1">
    <citation type="submission" date="2020-06" db="EMBL/GenBank/DDBJ databases">
        <authorList>
            <person name="Duchaud E."/>
        </authorList>
    </citation>
    <scope>NUCLEOTIDE SEQUENCE [LARGE SCALE GENOMIC DNA]</scope>
    <source>
        <strain evidence="9">Alteromonas fortis</strain>
    </source>
</reference>
<keyword evidence="4 6" id="KW-0862">Zinc</keyword>
<evidence type="ECO:0000313" key="10">
    <source>
        <dbReference type="Proteomes" id="UP000509458"/>
    </source>
</evidence>
<dbReference type="Proteomes" id="UP000509458">
    <property type="component" value="Chromosome"/>
</dbReference>
<dbReference type="GO" id="GO:0046872">
    <property type="term" value="F:metal ion binding"/>
    <property type="evidence" value="ECO:0007669"/>
    <property type="project" value="UniProtKB-KW"/>
</dbReference>
<dbReference type="CDD" id="cd07332">
    <property type="entry name" value="M48C_Oma1_like"/>
    <property type="match status" value="1"/>
</dbReference>
<evidence type="ECO:0000256" key="2">
    <source>
        <dbReference type="ARBA" id="ARBA00022723"/>
    </source>
</evidence>
<dbReference type="PANTHER" id="PTHR22726:SF24">
    <property type="entry name" value="M48 FAMILY METALLOPEPTIDASE"/>
    <property type="match status" value="1"/>
</dbReference>
<protein>
    <recommendedName>
        <fullName evidence="8">Peptidase M48 domain-containing protein</fullName>
    </recommendedName>
</protein>
<evidence type="ECO:0000256" key="3">
    <source>
        <dbReference type="ARBA" id="ARBA00022801"/>
    </source>
</evidence>
<evidence type="ECO:0000256" key="7">
    <source>
        <dbReference type="SAM" id="Phobius"/>
    </source>
</evidence>
<keyword evidence="1 6" id="KW-0645">Protease</keyword>
<evidence type="ECO:0000256" key="6">
    <source>
        <dbReference type="RuleBase" id="RU003983"/>
    </source>
</evidence>
<keyword evidence="2" id="KW-0479">Metal-binding</keyword>
<dbReference type="GO" id="GO:0004222">
    <property type="term" value="F:metalloendopeptidase activity"/>
    <property type="evidence" value="ECO:0007669"/>
    <property type="project" value="InterPro"/>
</dbReference>
<evidence type="ECO:0000259" key="8">
    <source>
        <dbReference type="Pfam" id="PF01435"/>
    </source>
</evidence>
<dbReference type="PANTHER" id="PTHR22726">
    <property type="entry name" value="METALLOENDOPEPTIDASE OMA1"/>
    <property type="match status" value="1"/>
</dbReference>
<keyword evidence="7" id="KW-0812">Transmembrane</keyword>
<evidence type="ECO:0000256" key="1">
    <source>
        <dbReference type="ARBA" id="ARBA00022670"/>
    </source>
</evidence>
<sequence>MSVSHYYYASGVSSDIVTCNIEGDELVIFFDQNGTSKRVHRSEMTTRTKLAGLPREVSLDGGDLLMWSSSPEEDAWLDKNQLVGVSKLESKKSYLMASIILVPLLLYGLFTQALPRIAVSFSQYVPYGIKEIGSKHTLAALDSTLLKPSELSTESKELHANSFYSLLAKIETENKNYRVHFRHSNVLGPNAFALPDGTIVFTDQLIALVEENQNVLNAIFLHEVGHVENNHSMQLIAESLFATLAISYIFGDLSGVLDGVLGVGTSVVQNQFSKAHEWEADNYAIGQLKALGKDPADFAAAMEAFQTLATEQSDVDSWFSSHPLVQDRIDNARSAK</sequence>
<evidence type="ECO:0000256" key="5">
    <source>
        <dbReference type="ARBA" id="ARBA00023049"/>
    </source>
</evidence>
<organism evidence="9 10">
    <name type="scientific">Alteromonas macleodii</name>
    <name type="common">Pseudoalteromonas macleodii</name>
    <dbReference type="NCBI Taxonomy" id="28108"/>
    <lineage>
        <taxon>Bacteria</taxon>
        <taxon>Pseudomonadati</taxon>
        <taxon>Pseudomonadota</taxon>
        <taxon>Gammaproteobacteria</taxon>
        <taxon>Alteromonadales</taxon>
        <taxon>Alteromonadaceae</taxon>
        <taxon>Alteromonas/Salinimonas group</taxon>
        <taxon>Alteromonas</taxon>
    </lineage>
</organism>
<dbReference type="AlphaFoldDB" id="A0A6T9XYV2"/>
<dbReference type="InterPro" id="IPR051156">
    <property type="entry name" value="Mito/Outer_Membr_Metalloprot"/>
</dbReference>
<evidence type="ECO:0000256" key="4">
    <source>
        <dbReference type="ARBA" id="ARBA00022833"/>
    </source>
</evidence>
<keyword evidence="7" id="KW-0472">Membrane</keyword>
<evidence type="ECO:0000313" key="9">
    <source>
        <dbReference type="EMBL" id="CAB9493082.1"/>
    </source>
</evidence>
<feature type="transmembrane region" description="Helical" evidence="7">
    <location>
        <begin position="94"/>
        <end position="114"/>
    </location>
</feature>
<feature type="domain" description="Peptidase M48" evidence="8">
    <location>
        <begin position="169"/>
        <end position="334"/>
    </location>
</feature>
<keyword evidence="3 6" id="KW-0378">Hydrolase</keyword>
<dbReference type="EMBL" id="LR812090">
    <property type="protein sequence ID" value="CAB9493082.1"/>
    <property type="molecule type" value="Genomic_DNA"/>
</dbReference>
<proteinExistence type="inferred from homology"/>
<comment type="cofactor">
    <cofactor evidence="6">
        <name>Zn(2+)</name>
        <dbReference type="ChEBI" id="CHEBI:29105"/>
    </cofactor>
    <text evidence="6">Binds 1 zinc ion per subunit.</text>
</comment>
<dbReference type="GO" id="GO:0051603">
    <property type="term" value="P:proteolysis involved in protein catabolic process"/>
    <property type="evidence" value="ECO:0007669"/>
    <property type="project" value="TreeGrafter"/>
</dbReference>
<dbReference type="Pfam" id="PF01435">
    <property type="entry name" value="Peptidase_M48"/>
    <property type="match status" value="1"/>
</dbReference>
<dbReference type="RefSeq" id="WP_179982678.1">
    <property type="nucleotide sequence ID" value="NZ_LR812090.1"/>
</dbReference>
<dbReference type="InterPro" id="IPR001915">
    <property type="entry name" value="Peptidase_M48"/>
</dbReference>